<accession>A0A0D2L2R6</accession>
<dbReference type="InterPro" id="IPR002509">
    <property type="entry name" value="NODB_dom"/>
</dbReference>
<evidence type="ECO:0000256" key="3">
    <source>
        <dbReference type="ARBA" id="ARBA00022475"/>
    </source>
</evidence>
<reference evidence="15" key="1">
    <citation type="submission" date="2014-04" db="EMBL/GenBank/DDBJ databases">
        <title>Evolutionary Origins and Diversification of the Mycorrhizal Mutualists.</title>
        <authorList>
            <consortium name="DOE Joint Genome Institute"/>
            <consortium name="Mycorrhizal Genomics Consortium"/>
            <person name="Kohler A."/>
            <person name="Kuo A."/>
            <person name="Nagy L.G."/>
            <person name="Floudas D."/>
            <person name="Copeland A."/>
            <person name="Barry K.W."/>
            <person name="Cichocki N."/>
            <person name="Veneault-Fourrey C."/>
            <person name="LaButti K."/>
            <person name="Lindquist E.A."/>
            <person name="Lipzen A."/>
            <person name="Lundell T."/>
            <person name="Morin E."/>
            <person name="Murat C."/>
            <person name="Riley R."/>
            <person name="Ohm R."/>
            <person name="Sun H."/>
            <person name="Tunlid A."/>
            <person name="Henrissat B."/>
            <person name="Grigoriev I.V."/>
            <person name="Hibbett D.S."/>
            <person name="Martin F."/>
        </authorList>
    </citation>
    <scope>NUCLEOTIDE SEQUENCE [LARGE SCALE GENOMIC DNA]</scope>
    <source>
        <strain evidence="15">FD-334 SS-4</strain>
    </source>
</reference>
<evidence type="ECO:0000256" key="9">
    <source>
        <dbReference type="ARBA" id="ARBA00023277"/>
    </source>
</evidence>
<evidence type="ECO:0000256" key="6">
    <source>
        <dbReference type="ARBA" id="ARBA00022729"/>
    </source>
</evidence>
<proteinExistence type="predicted"/>
<dbReference type="CDD" id="cd10951">
    <property type="entry name" value="CE4_ClCDA_like"/>
    <property type="match status" value="1"/>
</dbReference>
<evidence type="ECO:0000259" key="13">
    <source>
        <dbReference type="PROSITE" id="PS51677"/>
    </source>
</evidence>
<dbReference type="GO" id="GO:0005886">
    <property type="term" value="C:plasma membrane"/>
    <property type="evidence" value="ECO:0007669"/>
    <property type="project" value="UniProtKB-SubCell"/>
</dbReference>
<keyword evidence="8" id="KW-0472">Membrane</keyword>
<dbReference type="OrthoDB" id="2125469at2759"/>
<keyword evidence="4" id="KW-0325">Glycoprotein</keyword>
<keyword evidence="9" id="KW-0119">Carbohydrate metabolism</keyword>
<evidence type="ECO:0000256" key="5">
    <source>
        <dbReference type="ARBA" id="ARBA00022723"/>
    </source>
</evidence>
<name>A0A0D2L2R6_HYPSF</name>
<dbReference type="STRING" id="945553.A0A0D2L2R6"/>
<evidence type="ECO:0000256" key="8">
    <source>
        <dbReference type="ARBA" id="ARBA00023136"/>
    </source>
</evidence>
<dbReference type="PANTHER" id="PTHR46471:SF2">
    <property type="entry name" value="CHITIN DEACETYLASE-RELATED"/>
    <property type="match status" value="1"/>
</dbReference>
<dbReference type="PROSITE" id="PS51677">
    <property type="entry name" value="NODB"/>
    <property type="match status" value="1"/>
</dbReference>
<comment type="subcellular location">
    <subcellularLocation>
        <location evidence="2">Cell membrane</location>
        <topology evidence="2">Lipid-anchor</topology>
        <topology evidence="2">GPI-anchor</topology>
    </subcellularLocation>
</comment>
<protein>
    <submittedName>
        <fullName evidence="14">Carbohydrate esterase family 4 protein</fullName>
    </submittedName>
</protein>
<evidence type="ECO:0000256" key="11">
    <source>
        <dbReference type="ARBA" id="ARBA00023316"/>
    </source>
</evidence>
<dbReference type="SUPFAM" id="SSF88713">
    <property type="entry name" value="Glycoside hydrolase/deacetylase"/>
    <property type="match status" value="1"/>
</dbReference>
<feature type="domain" description="NodB homology" evidence="13">
    <location>
        <begin position="44"/>
        <end position="229"/>
    </location>
</feature>
<keyword evidence="7" id="KW-0378">Hydrolase</keyword>
<keyword evidence="3" id="KW-1003">Cell membrane</keyword>
<dbReference type="Gene3D" id="3.20.20.370">
    <property type="entry name" value="Glycoside hydrolase/deacetylase"/>
    <property type="match status" value="1"/>
</dbReference>
<dbReference type="Pfam" id="PF01522">
    <property type="entry name" value="Polysacc_deac_1"/>
    <property type="match status" value="1"/>
</dbReference>
<evidence type="ECO:0000313" key="15">
    <source>
        <dbReference type="Proteomes" id="UP000054270"/>
    </source>
</evidence>
<keyword evidence="10" id="KW-0449">Lipoprotein</keyword>
<dbReference type="InterPro" id="IPR011330">
    <property type="entry name" value="Glyco_hydro/deAcase_b/a-brl"/>
</dbReference>
<organism evidence="14 15">
    <name type="scientific">Hypholoma sublateritium (strain FD-334 SS-4)</name>
    <dbReference type="NCBI Taxonomy" id="945553"/>
    <lineage>
        <taxon>Eukaryota</taxon>
        <taxon>Fungi</taxon>
        <taxon>Dikarya</taxon>
        <taxon>Basidiomycota</taxon>
        <taxon>Agaricomycotina</taxon>
        <taxon>Agaricomycetes</taxon>
        <taxon>Agaricomycetidae</taxon>
        <taxon>Agaricales</taxon>
        <taxon>Agaricineae</taxon>
        <taxon>Strophariaceae</taxon>
        <taxon>Hypholoma</taxon>
    </lineage>
</organism>
<dbReference type="GO" id="GO:0005975">
    <property type="term" value="P:carbohydrate metabolic process"/>
    <property type="evidence" value="ECO:0007669"/>
    <property type="project" value="InterPro"/>
</dbReference>
<gene>
    <name evidence="14" type="ORF">HYPSUDRAFT_757152</name>
</gene>
<feature type="chain" id="PRO_5002257494" evidence="12">
    <location>
        <begin position="20"/>
        <end position="255"/>
    </location>
</feature>
<dbReference type="GO" id="GO:0098552">
    <property type="term" value="C:side of membrane"/>
    <property type="evidence" value="ECO:0007669"/>
    <property type="project" value="UniProtKB-KW"/>
</dbReference>
<sequence length="255" mass="28376">MFSKLAALTLSLWFWSVVAVPTAEDSSLERRARASVYSKCTVAKTVALTFDDGPYVYAYDIVKALDAAGAKGTFFVNGNNYRCIYDEDSVKRVKYVYNHGHQLASHTWAHKDLTTLSWDNIHDEMWRVEQALVRITGAYPAFMRPPYGNYNNLVLDASGIRGQSVVIWDFDSEDSLGASVATSENLYKSRISAKPSSILALNHETVETTAHQVLPYAIQRLQAAGYKLVTLAECLGKKPYQSVVAPSTRDSSWVC</sequence>
<dbReference type="GO" id="GO:0071555">
    <property type="term" value="P:cell wall organization"/>
    <property type="evidence" value="ECO:0007669"/>
    <property type="project" value="UniProtKB-KW"/>
</dbReference>
<dbReference type="GO" id="GO:0046872">
    <property type="term" value="F:metal ion binding"/>
    <property type="evidence" value="ECO:0007669"/>
    <property type="project" value="UniProtKB-KW"/>
</dbReference>
<dbReference type="EMBL" id="KN817561">
    <property type="protein sequence ID" value="KJA21037.1"/>
    <property type="molecule type" value="Genomic_DNA"/>
</dbReference>
<evidence type="ECO:0000256" key="1">
    <source>
        <dbReference type="ARBA" id="ARBA00001941"/>
    </source>
</evidence>
<dbReference type="GO" id="GO:0016810">
    <property type="term" value="F:hydrolase activity, acting on carbon-nitrogen (but not peptide) bonds"/>
    <property type="evidence" value="ECO:0007669"/>
    <property type="project" value="InterPro"/>
</dbReference>
<keyword evidence="6 12" id="KW-0732">Signal</keyword>
<keyword evidence="11" id="KW-0961">Cell wall biogenesis/degradation</keyword>
<evidence type="ECO:0000256" key="7">
    <source>
        <dbReference type="ARBA" id="ARBA00022801"/>
    </source>
</evidence>
<dbReference type="PANTHER" id="PTHR46471">
    <property type="entry name" value="CHITIN DEACETYLASE"/>
    <property type="match status" value="1"/>
</dbReference>
<keyword evidence="4" id="KW-0336">GPI-anchor</keyword>
<keyword evidence="15" id="KW-1185">Reference proteome</keyword>
<comment type="cofactor">
    <cofactor evidence="1">
        <name>Co(2+)</name>
        <dbReference type="ChEBI" id="CHEBI:48828"/>
    </cofactor>
</comment>
<evidence type="ECO:0000313" key="14">
    <source>
        <dbReference type="EMBL" id="KJA21037.1"/>
    </source>
</evidence>
<dbReference type="OMA" id="WKVELAM"/>
<dbReference type="AlphaFoldDB" id="A0A0D2L2R6"/>
<keyword evidence="5" id="KW-0479">Metal-binding</keyword>
<feature type="signal peptide" evidence="12">
    <location>
        <begin position="1"/>
        <end position="19"/>
    </location>
</feature>
<evidence type="ECO:0000256" key="2">
    <source>
        <dbReference type="ARBA" id="ARBA00004609"/>
    </source>
</evidence>
<evidence type="ECO:0000256" key="10">
    <source>
        <dbReference type="ARBA" id="ARBA00023288"/>
    </source>
</evidence>
<evidence type="ECO:0000256" key="12">
    <source>
        <dbReference type="SAM" id="SignalP"/>
    </source>
</evidence>
<dbReference type="Proteomes" id="UP000054270">
    <property type="component" value="Unassembled WGS sequence"/>
</dbReference>
<evidence type="ECO:0000256" key="4">
    <source>
        <dbReference type="ARBA" id="ARBA00022622"/>
    </source>
</evidence>